<keyword evidence="7 10" id="KW-0460">Magnesium</keyword>
<comment type="catalytic activity">
    <reaction evidence="9 10">
        <text>L-threonyl-[protein] + FAD = FMN-L-threonyl-[protein] + AMP + H(+)</text>
        <dbReference type="Rhea" id="RHEA:36847"/>
        <dbReference type="Rhea" id="RHEA-COMP:11060"/>
        <dbReference type="Rhea" id="RHEA-COMP:11061"/>
        <dbReference type="ChEBI" id="CHEBI:15378"/>
        <dbReference type="ChEBI" id="CHEBI:30013"/>
        <dbReference type="ChEBI" id="CHEBI:57692"/>
        <dbReference type="ChEBI" id="CHEBI:74257"/>
        <dbReference type="ChEBI" id="CHEBI:456215"/>
        <dbReference type="EC" id="2.7.1.180"/>
    </reaction>
</comment>
<dbReference type="EC" id="2.7.1.180" evidence="1 10"/>
<dbReference type="KEGG" id="hni:W911_08030"/>
<evidence type="ECO:0000256" key="11">
    <source>
        <dbReference type="PIRSR" id="PIRSR006268-2"/>
    </source>
</evidence>
<dbReference type="PIRSF" id="PIRSF006268">
    <property type="entry name" value="ApbE"/>
    <property type="match status" value="1"/>
</dbReference>
<keyword evidence="4 10" id="KW-0808">Transferase</keyword>
<dbReference type="EMBL" id="CP006912">
    <property type="protein sequence ID" value="AHB48353.1"/>
    <property type="molecule type" value="Genomic_DNA"/>
</dbReference>
<dbReference type="HOGENOM" id="CLU_044403_2_0_5"/>
<accession>V5SCV9</accession>
<dbReference type="PANTHER" id="PTHR30040:SF2">
    <property type="entry name" value="FAD:PROTEIN FMN TRANSFERASE"/>
    <property type="match status" value="1"/>
</dbReference>
<gene>
    <name evidence="12" type="ORF">W911_08030</name>
</gene>
<evidence type="ECO:0000256" key="4">
    <source>
        <dbReference type="ARBA" id="ARBA00022679"/>
    </source>
</evidence>
<dbReference type="SUPFAM" id="SSF143631">
    <property type="entry name" value="ApbE-like"/>
    <property type="match status" value="1"/>
</dbReference>
<feature type="binding site" evidence="11">
    <location>
        <position position="290"/>
    </location>
    <ligand>
        <name>Mg(2+)</name>
        <dbReference type="ChEBI" id="CHEBI:18420"/>
    </ligand>
</feature>
<dbReference type="Gene3D" id="3.10.520.10">
    <property type="entry name" value="ApbE-like domains"/>
    <property type="match status" value="1"/>
</dbReference>
<evidence type="ECO:0000256" key="6">
    <source>
        <dbReference type="ARBA" id="ARBA00022827"/>
    </source>
</evidence>
<comment type="similarity">
    <text evidence="10">Belongs to the ApbE family.</text>
</comment>
<evidence type="ECO:0000256" key="10">
    <source>
        <dbReference type="PIRNR" id="PIRNR006268"/>
    </source>
</evidence>
<evidence type="ECO:0000256" key="1">
    <source>
        <dbReference type="ARBA" id="ARBA00011955"/>
    </source>
</evidence>
<dbReference type="PROSITE" id="PS51318">
    <property type="entry name" value="TAT"/>
    <property type="match status" value="1"/>
</dbReference>
<dbReference type="Pfam" id="PF02424">
    <property type="entry name" value="ApbE"/>
    <property type="match status" value="1"/>
</dbReference>
<feature type="binding site" evidence="11">
    <location>
        <position position="294"/>
    </location>
    <ligand>
        <name>Mg(2+)</name>
        <dbReference type="ChEBI" id="CHEBI:18420"/>
    </ligand>
</feature>
<evidence type="ECO:0000256" key="9">
    <source>
        <dbReference type="ARBA" id="ARBA00048540"/>
    </source>
</evidence>
<evidence type="ECO:0000256" key="8">
    <source>
        <dbReference type="ARBA" id="ARBA00031306"/>
    </source>
</evidence>
<dbReference type="InterPro" id="IPR006311">
    <property type="entry name" value="TAT_signal"/>
</dbReference>
<protein>
    <recommendedName>
        <fullName evidence="2 10">FAD:protein FMN transferase</fullName>
        <ecNumber evidence="1 10">2.7.1.180</ecNumber>
    </recommendedName>
    <alternativeName>
        <fullName evidence="8 10">Flavin transferase</fullName>
    </alternativeName>
</protein>
<evidence type="ECO:0000313" key="12">
    <source>
        <dbReference type="EMBL" id="AHB48353.1"/>
    </source>
</evidence>
<organism evidence="12 13">
    <name type="scientific">Hyphomicrobium nitrativorans NL23</name>
    <dbReference type="NCBI Taxonomy" id="1029756"/>
    <lineage>
        <taxon>Bacteria</taxon>
        <taxon>Pseudomonadati</taxon>
        <taxon>Pseudomonadota</taxon>
        <taxon>Alphaproteobacteria</taxon>
        <taxon>Hyphomicrobiales</taxon>
        <taxon>Hyphomicrobiaceae</taxon>
        <taxon>Hyphomicrobium</taxon>
    </lineage>
</organism>
<name>V5SCV9_9HYPH</name>
<reference evidence="12 13" key="1">
    <citation type="journal article" date="2014" name="Genome Announc.">
        <title>Complete Genome Sequence of Hyphomicrobium nitrativorans Strain NL23, a Denitrifying Bacterium Isolated from Biofilm of a Methanol-Fed Denitrification System Treating Seawater at the Montreal Biodome.</title>
        <authorList>
            <person name="Martineau C."/>
            <person name="Villeneuve C."/>
            <person name="Mauffrey F."/>
            <person name="Villemur R."/>
        </authorList>
    </citation>
    <scope>NUCLEOTIDE SEQUENCE [LARGE SCALE GENOMIC DNA]</scope>
    <source>
        <strain evidence="12">NL23</strain>
    </source>
</reference>
<dbReference type="PATRIC" id="fig|1029756.8.peg.1674"/>
<dbReference type="InterPro" id="IPR003374">
    <property type="entry name" value="ApbE-like_sf"/>
</dbReference>
<keyword evidence="5 10" id="KW-0479">Metal-binding</keyword>
<proteinExistence type="inferred from homology"/>
<dbReference type="GO" id="GO:0016740">
    <property type="term" value="F:transferase activity"/>
    <property type="evidence" value="ECO:0007669"/>
    <property type="project" value="UniProtKB-UniRule"/>
</dbReference>
<dbReference type="Proteomes" id="UP000018542">
    <property type="component" value="Chromosome"/>
</dbReference>
<dbReference type="STRING" id="1029756.W911_08030"/>
<evidence type="ECO:0000256" key="3">
    <source>
        <dbReference type="ARBA" id="ARBA00022630"/>
    </source>
</evidence>
<dbReference type="PANTHER" id="PTHR30040">
    <property type="entry name" value="THIAMINE BIOSYNTHESIS LIPOPROTEIN APBE"/>
    <property type="match status" value="1"/>
</dbReference>
<evidence type="ECO:0000256" key="2">
    <source>
        <dbReference type="ARBA" id="ARBA00016337"/>
    </source>
</evidence>
<keyword evidence="13" id="KW-1185">Reference proteome</keyword>
<feature type="binding site" evidence="11">
    <location>
        <position position="183"/>
    </location>
    <ligand>
        <name>Mg(2+)</name>
        <dbReference type="ChEBI" id="CHEBI:18420"/>
    </ligand>
</feature>
<keyword evidence="6 10" id="KW-0274">FAD</keyword>
<dbReference type="RefSeq" id="WP_023786986.1">
    <property type="nucleotide sequence ID" value="NC_022997.1"/>
</dbReference>
<keyword evidence="3 10" id="KW-0285">Flavoprotein</keyword>
<dbReference type="AlphaFoldDB" id="V5SCV9"/>
<evidence type="ECO:0000313" key="13">
    <source>
        <dbReference type="Proteomes" id="UP000018542"/>
    </source>
</evidence>
<sequence>MPNALSRRKVIALCAAAGGAALVPIGSHPRAGSEPLVEWTGVSLGSVSTIRLAHPDRRAGKALLRRAVAEARRLEAIFSLYREDTALSELNRTGVLIGPPSELVRLLHLCDEMWRTTGGAFDASVQPIWRCYADHFSVSNANAEGPPPHKLAEAIELTGWPDVRFSHDRIAFARRGMALTLNGIAQGYITDRVIEILRAEGITSSLVDMGEIRTMGNHPDGRAWKTAIDTDASHNITLDLVDKAVATTSADGFRFDTNGRCNHLFNPATGRCARPTTSRTVVAHAAAVADALSTALTFMDDDAARRALARVPGSRLVLDSSRG</sequence>
<dbReference type="InterPro" id="IPR024932">
    <property type="entry name" value="ApbE"/>
</dbReference>
<evidence type="ECO:0000256" key="7">
    <source>
        <dbReference type="ARBA" id="ARBA00022842"/>
    </source>
</evidence>
<evidence type="ECO:0000256" key="5">
    <source>
        <dbReference type="ARBA" id="ARBA00022723"/>
    </source>
</evidence>
<dbReference type="GO" id="GO:0046872">
    <property type="term" value="F:metal ion binding"/>
    <property type="evidence" value="ECO:0007669"/>
    <property type="project" value="UniProtKB-UniRule"/>
</dbReference>
<comment type="cofactor">
    <cofactor evidence="11">
        <name>Mg(2+)</name>
        <dbReference type="ChEBI" id="CHEBI:18420"/>
    </cofactor>
    <cofactor evidence="11">
        <name>Mn(2+)</name>
        <dbReference type="ChEBI" id="CHEBI:29035"/>
    </cofactor>
    <text evidence="11">Magnesium. Can also use manganese.</text>
</comment>
<dbReference type="OrthoDB" id="9778595at2"/>